<dbReference type="RefSeq" id="WP_220143231.1">
    <property type="nucleotide sequence ID" value="NZ_JAHXZI010000003.1"/>
</dbReference>
<reference evidence="2 3" key="1">
    <citation type="journal article" date="2013" name="Antonie Van Leeuwenhoek">
        <title>Actinoplanes hulinensis sp. nov., a novel actinomycete isolated from soybean root (Glycine max (L.) Merr).</title>
        <authorList>
            <person name="Shen Y."/>
            <person name="Liu C."/>
            <person name="Wang X."/>
            <person name="Zhao J."/>
            <person name="Jia F."/>
            <person name="Zhang Y."/>
            <person name="Wang L."/>
            <person name="Yang D."/>
            <person name="Xiang W."/>
        </authorList>
    </citation>
    <scope>NUCLEOTIDE SEQUENCE [LARGE SCALE GENOMIC DNA]</scope>
    <source>
        <strain evidence="2 3">NEAU-M9</strain>
    </source>
</reference>
<dbReference type="Proteomes" id="UP001519863">
    <property type="component" value="Unassembled WGS sequence"/>
</dbReference>
<organism evidence="2 3">
    <name type="scientific">Actinoplanes hulinensis</name>
    <dbReference type="NCBI Taxonomy" id="1144547"/>
    <lineage>
        <taxon>Bacteria</taxon>
        <taxon>Bacillati</taxon>
        <taxon>Actinomycetota</taxon>
        <taxon>Actinomycetes</taxon>
        <taxon>Micromonosporales</taxon>
        <taxon>Micromonosporaceae</taxon>
        <taxon>Actinoplanes</taxon>
    </lineage>
</organism>
<dbReference type="EMBL" id="JAHXZI010000003">
    <property type="protein sequence ID" value="MBW6433726.1"/>
    <property type="molecule type" value="Genomic_DNA"/>
</dbReference>
<dbReference type="SUPFAM" id="SSF53448">
    <property type="entry name" value="Nucleotide-diphospho-sugar transferases"/>
    <property type="match status" value="1"/>
</dbReference>
<evidence type="ECO:0000313" key="2">
    <source>
        <dbReference type="EMBL" id="MBW6433726.1"/>
    </source>
</evidence>
<dbReference type="InterPro" id="IPR001173">
    <property type="entry name" value="Glyco_trans_2-like"/>
</dbReference>
<accession>A0ABS7AY86</accession>
<protein>
    <submittedName>
        <fullName evidence="2">Glycosyltransferase family 2 protein</fullName>
    </submittedName>
</protein>
<dbReference type="Pfam" id="PF00535">
    <property type="entry name" value="Glycos_transf_2"/>
    <property type="match status" value="1"/>
</dbReference>
<comment type="caution">
    <text evidence="2">The sequence shown here is derived from an EMBL/GenBank/DDBJ whole genome shotgun (WGS) entry which is preliminary data.</text>
</comment>
<proteinExistence type="predicted"/>
<dbReference type="CDD" id="cd00761">
    <property type="entry name" value="Glyco_tranf_GTA_type"/>
    <property type="match status" value="1"/>
</dbReference>
<keyword evidence="3" id="KW-1185">Reference proteome</keyword>
<sequence length="261" mass="29206">MSSSVSCLMVTRDRPELADRAIRCFAAQRHPDRELVIVSQGDRAYAARLRASLRAYGVDRAVLIGADPGLRLGALRNLSLDAAGGELVCVWDDDDLSHPDRLAVQVAALRAAGAHSSFLGDHLQLFAARGELHWIDWNRPPAAEYPLLPTTMLMTREARFRYPRTGRYEHYGEDWQLLMDLHREVPVQHLHGQGHLYIYTFHGRNVFSEGHHGHLRSRSRPRTEILEHSSLIRSALTAYPPLGPVRVHGCDGPAFTVEGSS</sequence>
<evidence type="ECO:0000313" key="3">
    <source>
        <dbReference type="Proteomes" id="UP001519863"/>
    </source>
</evidence>
<evidence type="ECO:0000259" key="1">
    <source>
        <dbReference type="Pfam" id="PF00535"/>
    </source>
</evidence>
<gene>
    <name evidence="2" type="ORF">KZ829_08215</name>
</gene>
<feature type="domain" description="Glycosyltransferase 2-like" evidence="1">
    <location>
        <begin position="6"/>
        <end position="114"/>
    </location>
</feature>
<dbReference type="Gene3D" id="3.90.550.10">
    <property type="entry name" value="Spore Coat Polysaccharide Biosynthesis Protein SpsA, Chain A"/>
    <property type="match status" value="1"/>
</dbReference>
<dbReference type="InterPro" id="IPR029044">
    <property type="entry name" value="Nucleotide-diphossugar_trans"/>
</dbReference>
<name>A0ABS7AY86_9ACTN</name>